<feature type="transmembrane region" description="Helical" evidence="9">
    <location>
        <begin position="97"/>
        <end position="119"/>
    </location>
</feature>
<evidence type="ECO:0000256" key="7">
    <source>
        <dbReference type="PROSITE-ProRule" id="PRU00703"/>
    </source>
</evidence>
<keyword evidence="5 8" id="KW-1133">Transmembrane helix</keyword>
<evidence type="ECO:0000256" key="9">
    <source>
        <dbReference type="SAM" id="Phobius"/>
    </source>
</evidence>
<dbReference type="InterPro" id="IPR002550">
    <property type="entry name" value="CNNM"/>
</dbReference>
<keyword evidence="2" id="KW-1003">Cell membrane</keyword>
<protein>
    <submittedName>
        <fullName evidence="12">Putative hemolysin</fullName>
    </submittedName>
</protein>
<reference evidence="12 13" key="1">
    <citation type="submission" date="2020-08" db="EMBL/GenBank/DDBJ databases">
        <title>Genomic Encyclopedia of Type Strains, Phase IV (KMG-IV): sequencing the most valuable type-strain genomes for metagenomic binning, comparative biology and taxonomic classification.</title>
        <authorList>
            <person name="Goeker M."/>
        </authorList>
    </citation>
    <scope>NUCLEOTIDE SEQUENCE [LARGE SCALE GENOMIC DNA]</scope>
    <source>
        <strain evidence="12 13">DSM 15895</strain>
    </source>
</reference>
<evidence type="ECO:0000313" key="12">
    <source>
        <dbReference type="EMBL" id="MBB5180553.1"/>
    </source>
</evidence>
<dbReference type="AlphaFoldDB" id="A0A7W8CS09"/>
<evidence type="ECO:0000256" key="1">
    <source>
        <dbReference type="ARBA" id="ARBA00004651"/>
    </source>
</evidence>
<dbReference type="InterPro" id="IPR044751">
    <property type="entry name" value="Ion_transp-like_CBS"/>
</dbReference>
<comment type="subcellular location">
    <subcellularLocation>
        <location evidence="1">Cell membrane</location>
        <topology evidence="1">Multi-pass membrane protein</topology>
    </subcellularLocation>
</comment>
<keyword evidence="4" id="KW-0677">Repeat</keyword>
<sequence>MGIELAILILLVLLNAFFAASEIALISLYDNKVIKMAAEGNLKADMIAKLLSEPSRFLATIQLGITFAGFMASALAADSFSSDMSIWLFGIGIPGSMQLLETVSLVGITIILSYFTLVFGELVPKRLAMQRAETVSMAAIWPLYLLSKTAAPFVKLLSWSTNTILRLFGVDLHKKEEEEIEEEIRMLLAEGIGMGSIQEMEQLLITNVFEFNNKTVAEIMVPLQDLVVISKDQSLEEISQIMKEQRFSRFPVYESDVNHIIGTLHVKDLFRYKEQPALGPFDIQKIIQPPYFAHEFQKLDALFKNMQKANVHSAIIIGSDEKVSGMVTLEDLLEELVGDIKNEFEKKQ</sequence>
<evidence type="ECO:0000256" key="2">
    <source>
        <dbReference type="ARBA" id="ARBA00022475"/>
    </source>
</evidence>
<proteinExistence type="predicted"/>
<dbReference type="PROSITE" id="PS51371">
    <property type="entry name" value="CBS"/>
    <property type="match status" value="2"/>
</dbReference>
<feature type="domain" description="CNNM transmembrane" evidence="11">
    <location>
        <begin position="1"/>
        <end position="204"/>
    </location>
</feature>
<dbReference type="EMBL" id="JACHHE010000005">
    <property type="protein sequence ID" value="MBB5180553.1"/>
    <property type="molecule type" value="Genomic_DNA"/>
</dbReference>
<accession>A0A7W8CS09</accession>
<comment type="caution">
    <text evidence="12">The sequence shown here is derived from an EMBL/GenBank/DDBJ whole genome shotgun (WGS) entry which is preliminary data.</text>
</comment>
<keyword evidence="3 8" id="KW-0812">Transmembrane</keyword>
<evidence type="ECO:0000256" key="4">
    <source>
        <dbReference type="ARBA" id="ARBA00022737"/>
    </source>
</evidence>
<keyword evidence="13" id="KW-1185">Reference proteome</keyword>
<dbReference type="SUPFAM" id="SSF54631">
    <property type="entry name" value="CBS-domain pair"/>
    <property type="match status" value="1"/>
</dbReference>
<evidence type="ECO:0000256" key="6">
    <source>
        <dbReference type="ARBA" id="ARBA00023136"/>
    </source>
</evidence>
<dbReference type="PANTHER" id="PTHR43099">
    <property type="entry name" value="UPF0053 PROTEIN YRKA"/>
    <property type="match status" value="1"/>
</dbReference>
<organism evidence="12 13">
    <name type="scientific">Planococcus koreensis</name>
    <dbReference type="NCBI Taxonomy" id="112331"/>
    <lineage>
        <taxon>Bacteria</taxon>
        <taxon>Bacillati</taxon>
        <taxon>Bacillota</taxon>
        <taxon>Bacilli</taxon>
        <taxon>Bacillales</taxon>
        <taxon>Caryophanaceae</taxon>
        <taxon>Planococcus</taxon>
    </lineage>
</organism>
<dbReference type="CDD" id="cd04590">
    <property type="entry name" value="CBS_pair_CorC_HlyC_assoc"/>
    <property type="match status" value="1"/>
</dbReference>
<dbReference type="Gene3D" id="3.10.580.10">
    <property type="entry name" value="CBS-domain"/>
    <property type="match status" value="1"/>
</dbReference>
<dbReference type="RefSeq" id="WP_135500359.1">
    <property type="nucleotide sequence ID" value="NZ_JACHHE010000005.1"/>
</dbReference>
<dbReference type="Proteomes" id="UP000525923">
    <property type="component" value="Unassembled WGS sequence"/>
</dbReference>
<dbReference type="InterPro" id="IPR051676">
    <property type="entry name" value="UPF0053_domain"/>
</dbReference>
<dbReference type="SMART" id="SM00116">
    <property type="entry name" value="CBS"/>
    <property type="match status" value="2"/>
</dbReference>
<dbReference type="Pfam" id="PF00571">
    <property type="entry name" value="CBS"/>
    <property type="match status" value="2"/>
</dbReference>
<dbReference type="PANTHER" id="PTHR43099:SF5">
    <property type="entry name" value="HLYC_CORC FAMILY TRANSPORTER"/>
    <property type="match status" value="1"/>
</dbReference>
<evidence type="ECO:0000313" key="13">
    <source>
        <dbReference type="Proteomes" id="UP000525923"/>
    </source>
</evidence>
<evidence type="ECO:0000256" key="8">
    <source>
        <dbReference type="PROSITE-ProRule" id="PRU01193"/>
    </source>
</evidence>
<feature type="transmembrane region" description="Helical" evidence="9">
    <location>
        <begin position="6"/>
        <end position="29"/>
    </location>
</feature>
<gene>
    <name evidence="12" type="ORF">HNQ44_001982</name>
</gene>
<dbReference type="PROSITE" id="PS51846">
    <property type="entry name" value="CNNM"/>
    <property type="match status" value="1"/>
</dbReference>
<keyword evidence="7" id="KW-0129">CBS domain</keyword>
<feature type="domain" description="CBS" evidence="10">
    <location>
        <begin position="286"/>
        <end position="344"/>
    </location>
</feature>
<feature type="domain" description="CBS" evidence="10">
    <location>
        <begin position="220"/>
        <end position="281"/>
    </location>
</feature>
<feature type="transmembrane region" description="Helical" evidence="9">
    <location>
        <begin position="57"/>
        <end position="77"/>
    </location>
</feature>
<dbReference type="Pfam" id="PF01595">
    <property type="entry name" value="CNNM"/>
    <property type="match status" value="1"/>
</dbReference>
<dbReference type="InterPro" id="IPR046342">
    <property type="entry name" value="CBS_dom_sf"/>
</dbReference>
<name>A0A7W8CS09_9BACL</name>
<evidence type="ECO:0000259" key="10">
    <source>
        <dbReference type="PROSITE" id="PS51371"/>
    </source>
</evidence>
<dbReference type="OrthoDB" id="9798188at2"/>
<evidence type="ECO:0000259" key="11">
    <source>
        <dbReference type="PROSITE" id="PS51846"/>
    </source>
</evidence>
<dbReference type="GO" id="GO:0005886">
    <property type="term" value="C:plasma membrane"/>
    <property type="evidence" value="ECO:0007669"/>
    <property type="project" value="UniProtKB-SubCell"/>
</dbReference>
<dbReference type="InterPro" id="IPR000644">
    <property type="entry name" value="CBS_dom"/>
</dbReference>
<evidence type="ECO:0000256" key="3">
    <source>
        <dbReference type="ARBA" id="ARBA00022692"/>
    </source>
</evidence>
<evidence type="ECO:0000256" key="5">
    <source>
        <dbReference type="ARBA" id="ARBA00022989"/>
    </source>
</evidence>
<keyword evidence="6 8" id="KW-0472">Membrane</keyword>